<evidence type="ECO:0000313" key="4">
    <source>
        <dbReference type="Proteomes" id="UP001550044"/>
    </source>
</evidence>
<gene>
    <name evidence="3" type="ORF">ABZV61_33885</name>
</gene>
<evidence type="ECO:0000313" key="3">
    <source>
        <dbReference type="EMBL" id="MET8437663.1"/>
    </source>
</evidence>
<name>A0ABV2UII1_9ACTN</name>
<reference evidence="3 4" key="1">
    <citation type="submission" date="2024-06" db="EMBL/GenBank/DDBJ databases">
        <title>The Natural Products Discovery Center: Release of the First 8490 Sequenced Strains for Exploring Actinobacteria Biosynthetic Diversity.</title>
        <authorList>
            <person name="Kalkreuter E."/>
            <person name="Kautsar S.A."/>
            <person name="Yang D."/>
            <person name="Bader C.D."/>
            <person name="Teijaro C.N."/>
            <person name="Fluegel L."/>
            <person name="Davis C.M."/>
            <person name="Simpson J.R."/>
            <person name="Lauterbach L."/>
            <person name="Steele A.D."/>
            <person name="Gui C."/>
            <person name="Meng S."/>
            <person name="Li G."/>
            <person name="Viehrig K."/>
            <person name="Ye F."/>
            <person name="Su P."/>
            <person name="Kiefer A.F."/>
            <person name="Nichols A."/>
            <person name="Cepeda A.J."/>
            <person name="Yan W."/>
            <person name="Fan B."/>
            <person name="Jiang Y."/>
            <person name="Adhikari A."/>
            <person name="Zheng C.-J."/>
            <person name="Schuster L."/>
            <person name="Cowan T.M."/>
            <person name="Smanski M.J."/>
            <person name="Chevrette M.G."/>
            <person name="De Carvalho L.P.S."/>
            <person name="Shen B."/>
        </authorList>
    </citation>
    <scope>NUCLEOTIDE SEQUENCE [LARGE SCALE GENOMIC DNA]</scope>
    <source>
        <strain evidence="3 4">NPDC005137</strain>
    </source>
</reference>
<accession>A0ABV2UII1</accession>
<proteinExistence type="predicted"/>
<keyword evidence="1" id="KW-0732">Signal</keyword>
<protein>
    <submittedName>
        <fullName evidence="3">DUF4232 domain-containing protein</fullName>
    </submittedName>
</protein>
<dbReference type="RefSeq" id="WP_356712304.1">
    <property type="nucleotide sequence ID" value="NZ_JBEXIP010000042.1"/>
</dbReference>
<dbReference type="InterPro" id="IPR025326">
    <property type="entry name" value="DUF4232"/>
</dbReference>
<evidence type="ECO:0000256" key="1">
    <source>
        <dbReference type="SAM" id="SignalP"/>
    </source>
</evidence>
<comment type="caution">
    <text evidence="3">The sequence shown here is derived from an EMBL/GenBank/DDBJ whole genome shotgun (WGS) entry which is preliminary data.</text>
</comment>
<dbReference type="Pfam" id="PF14016">
    <property type="entry name" value="DUF4232"/>
    <property type="match status" value="1"/>
</dbReference>
<sequence>MRLRPPPTSAFAVLAAAATAVLLVASSASASVGTAHPAGLSRLATCQEKALGVKAAPGGPENMVHISVTNHGGSSCVVDRIPTITFAGLDGSAQTVPPAESGPYTLARGGRAYAALRTADPASTEGHFVGALSVSADPSHYGVSFGAAAVGMPQGIHVWEPITTLWHGSAAAASSALADALG</sequence>
<feature type="signal peptide" evidence="1">
    <location>
        <begin position="1"/>
        <end position="30"/>
    </location>
</feature>
<dbReference type="Proteomes" id="UP001550044">
    <property type="component" value="Unassembled WGS sequence"/>
</dbReference>
<feature type="chain" id="PRO_5047143879" evidence="1">
    <location>
        <begin position="31"/>
        <end position="182"/>
    </location>
</feature>
<feature type="domain" description="DUF4232" evidence="2">
    <location>
        <begin position="46"/>
        <end position="127"/>
    </location>
</feature>
<dbReference type="EMBL" id="JBEXIP010000042">
    <property type="protein sequence ID" value="MET8437663.1"/>
    <property type="molecule type" value="Genomic_DNA"/>
</dbReference>
<organism evidence="3 4">
    <name type="scientific">Streptomyces sp. 900116325</name>
    <dbReference type="NCBI Taxonomy" id="3154295"/>
    <lineage>
        <taxon>Bacteria</taxon>
        <taxon>Bacillati</taxon>
        <taxon>Actinomycetota</taxon>
        <taxon>Actinomycetes</taxon>
        <taxon>Kitasatosporales</taxon>
        <taxon>Streptomycetaceae</taxon>
        <taxon>Streptomyces</taxon>
    </lineage>
</organism>
<keyword evidence="4" id="KW-1185">Reference proteome</keyword>
<evidence type="ECO:0000259" key="2">
    <source>
        <dbReference type="Pfam" id="PF14016"/>
    </source>
</evidence>